<dbReference type="Gene3D" id="3.80.10.10">
    <property type="entry name" value="Ribonuclease Inhibitor"/>
    <property type="match status" value="1"/>
</dbReference>
<reference evidence="1 2" key="1">
    <citation type="submission" date="2019-01" db="EMBL/GenBank/DDBJ databases">
        <title>Draft genome sequence of Psathyrella aberdarensis IHI B618.</title>
        <authorList>
            <person name="Buettner E."/>
            <person name="Kellner H."/>
        </authorList>
    </citation>
    <scope>NUCLEOTIDE SEQUENCE [LARGE SCALE GENOMIC DNA]</scope>
    <source>
        <strain evidence="1 2">IHI B618</strain>
    </source>
</reference>
<proteinExistence type="predicted"/>
<sequence>MNQLVAPIGSVLACLLLKDVTFDDLSLLSSFSFPSLEQLVISLDERAGAPENDSASIANLNAPALRRVSFSGAFVEEIDHGVLFPWKQLTHFLCYNNPDYCDFFLLTHLPFCIQLNFLHFELQDGEREQDHLEDLRDTTANRIVLPNLETLSLDFGNLFLSDYEDRYLNMFLRFELPNLQKLYLSFGSTDGEIIPAFLDELRRLKNLEHLSLAIHGNDAETLARDMLQALPSIKTLELSLAAEYTGFLESLIPSGQQGFLPNLLTLALMFDESILDHDRAFLDPGILAQFVDSRTQCDLAIRLEKITIFVCHPEGSDYSTLNAVQEVLRPYTPEVLVWNVRYKAVPWRRWIYIDPELDDKPELLDLY</sequence>
<dbReference type="InterPro" id="IPR032675">
    <property type="entry name" value="LRR_dom_sf"/>
</dbReference>
<evidence type="ECO:0008006" key="3">
    <source>
        <dbReference type="Google" id="ProtNLM"/>
    </source>
</evidence>
<organism evidence="1 2">
    <name type="scientific">Candolleomyces aberdarensis</name>
    <dbReference type="NCBI Taxonomy" id="2316362"/>
    <lineage>
        <taxon>Eukaryota</taxon>
        <taxon>Fungi</taxon>
        <taxon>Dikarya</taxon>
        <taxon>Basidiomycota</taxon>
        <taxon>Agaricomycotina</taxon>
        <taxon>Agaricomycetes</taxon>
        <taxon>Agaricomycetidae</taxon>
        <taxon>Agaricales</taxon>
        <taxon>Agaricineae</taxon>
        <taxon>Psathyrellaceae</taxon>
        <taxon>Candolleomyces</taxon>
    </lineage>
</organism>
<dbReference type="EMBL" id="SDEE01000204">
    <property type="protein sequence ID" value="RXW19394.1"/>
    <property type="molecule type" value="Genomic_DNA"/>
</dbReference>
<evidence type="ECO:0000313" key="2">
    <source>
        <dbReference type="Proteomes" id="UP000290288"/>
    </source>
</evidence>
<dbReference type="SUPFAM" id="SSF52047">
    <property type="entry name" value="RNI-like"/>
    <property type="match status" value="1"/>
</dbReference>
<dbReference type="Proteomes" id="UP000290288">
    <property type="component" value="Unassembled WGS sequence"/>
</dbReference>
<dbReference type="AlphaFoldDB" id="A0A4Q2DKK0"/>
<evidence type="ECO:0000313" key="1">
    <source>
        <dbReference type="EMBL" id="RXW19394.1"/>
    </source>
</evidence>
<comment type="caution">
    <text evidence="1">The sequence shown here is derived from an EMBL/GenBank/DDBJ whole genome shotgun (WGS) entry which is preliminary data.</text>
</comment>
<protein>
    <recommendedName>
        <fullName evidence="3">F-box protein</fullName>
    </recommendedName>
</protein>
<accession>A0A4Q2DKK0</accession>
<gene>
    <name evidence="1" type="ORF">EST38_g6465</name>
</gene>
<name>A0A4Q2DKK0_9AGAR</name>
<keyword evidence="2" id="KW-1185">Reference proteome</keyword>